<evidence type="ECO:0000313" key="1">
    <source>
        <dbReference type="EMBL" id="KAK0420772.1"/>
    </source>
</evidence>
<sequence length="346" mass="39879">MDTVPTIFVDAVIGLLSQSSLVSVAEMADPLWKNIGEEHAKNRIYFDMKIGVIDGNLAFSFLETTVISSSLELRRPVEPREIERISPRYWRIASVNGFVGSLRGFVSLAIQYNHLLLVEEDAFHKTLLQFSKQIEQPGRLLALKQPVSTASVARMRMRLPFIGTLNLKQEDLLTLSLMTIRAFRKRAYFNDVSIPYVGPESADFLRDHIYNHPHLSSIALNEDWPPSILEDLKQFLRKGLRRSVELPMTVRIDDEFVMELFEVWKRDGEFECTLAYELPHEAPQELLDLMTKFDEKTFHLKHENRKSAVIVIHQNALYRRCELRFVKCSCGVSNATCEWNASLHEL</sequence>
<gene>
    <name evidence="1" type="ORF">QR680_014877</name>
</gene>
<evidence type="ECO:0000313" key="2">
    <source>
        <dbReference type="Proteomes" id="UP001175271"/>
    </source>
</evidence>
<dbReference type="AlphaFoldDB" id="A0AA39IAF3"/>
<organism evidence="1 2">
    <name type="scientific">Steinernema hermaphroditum</name>
    <dbReference type="NCBI Taxonomy" id="289476"/>
    <lineage>
        <taxon>Eukaryota</taxon>
        <taxon>Metazoa</taxon>
        <taxon>Ecdysozoa</taxon>
        <taxon>Nematoda</taxon>
        <taxon>Chromadorea</taxon>
        <taxon>Rhabditida</taxon>
        <taxon>Tylenchina</taxon>
        <taxon>Panagrolaimomorpha</taxon>
        <taxon>Strongyloidoidea</taxon>
        <taxon>Steinernematidae</taxon>
        <taxon>Steinernema</taxon>
    </lineage>
</organism>
<accession>A0AA39IAF3</accession>
<keyword evidence="2" id="KW-1185">Reference proteome</keyword>
<comment type="caution">
    <text evidence="1">The sequence shown here is derived from an EMBL/GenBank/DDBJ whole genome shotgun (WGS) entry which is preliminary data.</text>
</comment>
<reference evidence="1" key="1">
    <citation type="submission" date="2023-06" db="EMBL/GenBank/DDBJ databases">
        <title>Genomic analysis of the entomopathogenic nematode Steinernema hermaphroditum.</title>
        <authorList>
            <person name="Schwarz E.M."/>
            <person name="Heppert J.K."/>
            <person name="Baniya A."/>
            <person name="Schwartz H.T."/>
            <person name="Tan C.-H."/>
            <person name="Antoshechkin I."/>
            <person name="Sternberg P.W."/>
            <person name="Goodrich-Blair H."/>
            <person name="Dillman A.R."/>
        </authorList>
    </citation>
    <scope>NUCLEOTIDE SEQUENCE</scope>
    <source>
        <strain evidence="1">PS9179</strain>
        <tissue evidence="1">Whole animal</tissue>
    </source>
</reference>
<dbReference type="Proteomes" id="UP001175271">
    <property type="component" value="Unassembled WGS sequence"/>
</dbReference>
<dbReference type="EMBL" id="JAUCMV010000002">
    <property type="protein sequence ID" value="KAK0420772.1"/>
    <property type="molecule type" value="Genomic_DNA"/>
</dbReference>
<proteinExistence type="predicted"/>
<protein>
    <submittedName>
        <fullName evidence="1">Uncharacterized protein</fullName>
    </submittedName>
</protein>
<name>A0AA39IAF3_9BILA</name>